<evidence type="ECO:0000313" key="4">
    <source>
        <dbReference type="Proteomes" id="UP000290172"/>
    </source>
</evidence>
<dbReference type="Proteomes" id="UP000290172">
    <property type="component" value="Unassembled WGS sequence"/>
</dbReference>
<comment type="caution">
    <text evidence="3">The sequence shown here is derived from an EMBL/GenBank/DDBJ whole genome shotgun (WGS) entry which is preliminary data.</text>
</comment>
<feature type="transmembrane region" description="Helical" evidence="1">
    <location>
        <begin position="30"/>
        <end position="48"/>
    </location>
</feature>
<keyword evidence="1" id="KW-0472">Membrane</keyword>
<dbReference type="GO" id="GO:0006508">
    <property type="term" value="P:proteolysis"/>
    <property type="evidence" value="ECO:0007669"/>
    <property type="project" value="UniProtKB-KW"/>
</dbReference>
<protein>
    <submittedName>
        <fullName evidence="3">CPBP family intramembrane metalloprotease</fullName>
    </submittedName>
</protein>
<dbReference type="GO" id="GO:0080120">
    <property type="term" value="P:CAAX-box protein maturation"/>
    <property type="evidence" value="ECO:0007669"/>
    <property type="project" value="UniProtKB-ARBA"/>
</dbReference>
<feature type="transmembrane region" description="Helical" evidence="1">
    <location>
        <begin position="99"/>
        <end position="120"/>
    </location>
</feature>
<reference evidence="3 4" key="1">
    <citation type="submission" date="2017-10" db="EMBL/GenBank/DDBJ databases">
        <title>Genomics of the genus Arcobacter.</title>
        <authorList>
            <person name="Perez-Cataluna A."/>
            <person name="Figueras M.J."/>
        </authorList>
    </citation>
    <scope>NUCLEOTIDE SEQUENCE [LARGE SCALE GENOMIC DNA]</scope>
    <source>
        <strain evidence="3 4">CECT 8993</strain>
    </source>
</reference>
<dbReference type="Pfam" id="PF02517">
    <property type="entry name" value="Rce1-like"/>
    <property type="match status" value="1"/>
</dbReference>
<evidence type="ECO:0000259" key="2">
    <source>
        <dbReference type="Pfam" id="PF02517"/>
    </source>
</evidence>
<keyword evidence="3" id="KW-0645">Protease</keyword>
<accession>A0A4V1LR91</accession>
<dbReference type="InterPro" id="IPR003675">
    <property type="entry name" value="Rce1/LyrA-like_dom"/>
</dbReference>
<feature type="transmembrane region" description="Helical" evidence="1">
    <location>
        <begin position="132"/>
        <end position="150"/>
    </location>
</feature>
<feature type="domain" description="CAAX prenyl protease 2/Lysostaphin resistance protein A-like" evidence="2">
    <location>
        <begin position="102"/>
        <end position="189"/>
    </location>
</feature>
<sequence>MSKRYFYSVNEFLFIFIALPLLFFFRYIPINLIVPTLWVLSFYVLFILKDDISSFAFDRIGYDELKEVFKRFIIIAFLLSIFTYIFFEERLFSFIEKKPYTYILIMFLYPILSVIPQELIFRKFFLFRYKQIFMPQALILLNALVFGFIHIIFANYIAVIFSFVGGIIFMRTYLNSKSFTLVCIEHALYGDFIFTIGLGDFFYHGAVH</sequence>
<keyword evidence="3" id="KW-0482">Metalloprotease</keyword>
<dbReference type="EMBL" id="PDKJ01000009">
    <property type="protein sequence ID" value="RXJ67378.1"/>
    <property type="molecule type" value="Genomic_DNA"/>
</dbReference>
<organism evidence="3 4">
    <name type="scientific">Halarcobacter ebronensis</name>
    <dbReference type="NCBI Taxonomy" id="1462615"/>
    <lineage>
        <taxon>Bacteria</taxon>
        <taxon>Pseudomonadati</taxon>
        <taxon>Campylobacterota</taxon>
        <taxon>Epsilonproteobacteria</taxon>
        <taxon>Campylobacterales</taxon>
        <taxon>Arcobacteraceae</taxon>
        <taxon>Halarcobacter</taxon>
    </lineage>
</organism>
<gene>
    <name evidence="3" type="ORF">CRV08_10645</name>
</gene>
<dbReference type="GO" id="GO:0008237">
    <property type="term" value="F:metallopeptidase activity"/>
    <property type="evidence" value="ECO:0007669"/>
    <property type="project" value="UniProtKB-KW"/>
</dbReference>
<keyword evidence="3" id="KW-0378">Hydrolase</keyword>
<keyword evidence="1" id="KW-0812">Transmembrane</keyword>
<evidence type="ECO:0000256" key="1">
    <source>
        <dbReference type="SAM" id="Phobius"/>
    </source>
</evidence>
<evidence type="ECO:0000313" key="3">
    <source>
        <dbReference type="EMBL" id="RXJ67378.1"/>
    </source>
</evidence>
<dbReference type="GO" id="GO:0004175">
    <property type="term" value="F:endopeptidase activity"/>
    <property type="evidence" value="ECO:0007669"/>
    <property type="project" value="UniProtKB-ARBA"/>
</dbReference>
<feature type="transmembrane region" description="Helical" evidence="1">
    <location>
        <begin position="5"/>
        <end position="24"/>
    </location>
</feature>
<keyword evidence="1" id="KW-1133">Transmembrane helix</keyword>
<name>A0A4V1LR91_9BACT</name>
<proteinExistence type="predicted"/>
<dbReference type="RefSeq" id="WP_128981913.1">
    <property type="nucleotide sequence ID" value="NZ_PDKJ01000009.1"/>
</dbReference>
<feature type="transmembrane region" description="Helical" evidence="1">
    <location>
        <begin position="68"/>
        <end position="87"/>
    </location>
</feature>
<dbReference type="AlphaFoldDB" id="A0A4V1LR91"/>